<keyword evidence="3" id="KW-1185">Reference proteome</keyword>
<dbReference type="PANTHER" id="PTHR34075">
    <property type="entry name" value="BLR3430 PROTEIN"/>
    <property type="match status" value="1"/>
</dbReference>
<proteinExistence type="predicted"/>
<dbReference type="InterPro" id="IPR002878">
    <property type="entry name" value="ChsH2_C"/>
</dbReference>
<feature type="domain" description="ChsH2 C-terminal OB-fold" evidence="1">
    <location>
        <begin position="36"/>
        <end position="92"/>
    </location>
</feature>
<organism evidence="2 3">
    <name type="scientific">Albimonas pacifica</name>
    <dbReference type="NCBI Taxonomy" id="1114924"/>
    <lineage>
        <taxon>Bacteria</taxon>
        <taxon>Pseudomonadati</taxon>
        <taxon>Pseudomonadota</taxon>
        <taxon>Alphaproteobacteria</taxon>
        <taxon>Rhodobacterales</taxon>
        <taxon>Paracoccaceae</taxon>
        <taxon>Albimonas</taxon>
    </lineage>
</organism>
<dbReference type="Proteomes" id="UP000199377">
    <property type="component" value="Unassembled WGS sequence"/>
</dbReference>
<evidence type="ECO:0000259" key="1">
    <source>
        <dbReference type="Pfam" id="PF01796"/>
    </source>
</evidence>
<dbReference type="PANTHER" id="PTHR34075:SF5">
    <property type="entry name" value="BLR3430 PROTEIN"/>
    <property type="match status" value="1"/>
</dbReference>
<name>A0A1I3G7Z2_9RHOB</name>
<protein>
    <recommendedName>
        <fullName evidence="1">ChsH2 C-terminal OB-fold domain-containing protein</fullName>
    </recommendedName>
</protein>
<dbReference type="InterPro" id="IPR012340">
    <property type="entry name" value="NA-bd_OB-fold"/>
</dbReference>
<sequence length="107" mass="11831">MSSGIELQRCRACAKTWAFPRRRCPSCGGEPEAFRASGRATLFSATVVTRAPDETFRALVPYRIALADLEEGPRIMAHLSDEAEIGSPLRGRMERIAGRQIPLFRPA</sequence>
<accession>A0A1I3G7Z2</accession>
<reference evidence="2 3" key="1">
    <citation type="submission" date="2016-10" db="EMBL/GenBank/DDBJ databases">
        <authorList>
            <person name="de Groot N.N."/>
        </authorList>
    </citation>
    <scope>NUCLEOTIDE SEQUENCE [LARGE SCALE GENOMIC DNA]</scope>
    <source>
        <strain evidence="2 3">CGMCC 1.11030</strain>
    </source>
</reference>
<dbReference type="EMBL" id="FOQH01000005">
    <property type="protein sequence ID" value="SFI19352.1"/>
    <property type="molecule type" value="Genomic_DNA"/>
</dbReference>
<dbReference type="Pfam" id="PF01796">
    <property type="entry name" value="OB_ChsH2_C"/>
    <property type="match status" value="1"/>
</dbReference>
<dbReference type="InterPro" id="IPR052513">
    <property type="entry name" value="Thioester_dehydratase-like"/>
</dbReference>
<dbReference type="OrthoDB" id="7871482at2"/>
<dbReference type="STRING" id="1114924.SAMN05216258_1053"/>
<dbReference type="AlphaFoldDB" id="A0A1I3G7Z2"/>
<evidence type="ECO:0000313" key="3">
    <source>
        <dbReference type="Proteomes" id="UP000199377"/>
    </source>
</evidence>
<dbReference type="RefSeq" id="WP_092859861.1">
    <property type="nucleotide sequence ID" value="NZ_FOQH01000005.1"/>
</dbReference>
<evidence type="ECO:0000313" key="2">
    <source>
        <dbReference type="EMBL" id="SFI19352.1"/>
    </source>
</evidence>
<dbReference type="SUPFAM" id="SSF50249">
    <property type="entry name" value="Nucleic acid-binding proteins"/>
    <property type="match status" value="1"/>
</dbReference>
<gene>
    <name evidence="2" type="ORF">SAMN05216258_1053</name>
</gene>